<dbReference type="RefSeq" id="WP_109836459.1">
    <property type="nucleotide sequence ID" value="NZ_QGKM01000007.1"/>
</dbReference>
<dbReference type="Pfam" id="PF13180">
    <property type="entry name" value="PDZ_2"/>
    <property type="match status" value="1"/>
</dbReference>
<evidence type="ECO:0000313" key="14">
    <source>
        <dbReference type="Proteomes" id="UP000245539"/>
    </source>
</evidence>
<evidence type="ECO:0000259" key="11">
    <source>
        <dbReference type="Pfam" id="PF11356"/>
    </source>
</evidence>
<evidence type="ECO:0000256" key="2">
    <source>
        <dbReference type="ARBA" id="ARBA00022448"/>
    </source>
</evidence>
<protein>
    <submittedName>
        <fullName evidence="13">Uncharacterized protein</fullName>
    </submittedName>
</protein>
<evidence type="ECO:0000256" key="1">
    <source>
        <dbReference type="ARBA" id="ARBA00004533"/>
    </source>
</evidence>
<dbReference type="GO" id="GO:0015031">
    <property type="term" value="P:protein transport"/>
    <property type="evidence" value="ECO:0007669"/>
    <property type="project" value="UniProtKB-KW"/>
</dbReference>
<evidence type="ECO:0000256" key="6">
    <source>
        <dbReference type="ARBA" id="ARBA00022927"/>
    </source>
</evidence>
<evidence type="ECO:0000256" key="3">
    <source>
        <dbReference type="ARBA" id="ARBA00022475"/>
    </source>
</evidence>
<dbReference type="Proteomes" id="UP000245539">
    <property type="component" value="Unassembled WGS sequence"/>
</dbReference>
<proteinExistence type="predicted"/>
<keyword evidence="14" id="KW-1185">Reference proteome</keyword>
<evidence type="ECO:0000256" key="10">
    <source>
        <dbReference type="SAM" id="Phobius"/>
    </source>
</evidence>
<dbReference type="InterPro" id="IPR036034">
    <property type="entry name" value="PDZ_sf"/>
</dbReference>
<dbReference type="OrthoDB" id="1491375at2"/>
<dbReference type="Gene3D" id="2.30.30.830">
    <property type="match status" value="1"/>
</dbReference>
<name>A0A317CMQ2_9GAMM</name>
<dbReference type="Pfam" id="PF11356">
    <property type="entry name" value="T2SSC"/>
    <property type="match status" value="1"/>
</dbReference>
<dbReference type="EMBL" id="QGKM01000007">
    <property type="protein sequence ID" value="PWQ99915.1"/>
    <property type="molecule type" value="Genomic_DNA"/>
</dbReference>
<comment type="caution">
    <text evidence="13">The sequence shown here is derived from an EMBL/GenBank/DDBJ whole genome shotgun (WGS) entry which is preliminary data.</text>
</comment>
<organism evidence="13 14">
    <name type="scientific">Leucothrix pacifica</name>
    <dbReference type="NCBI Taxonomy" id="1247513"/>
    <lineage>
        <taxon>Bacteria</taxon>
        <taxon>Pseudomonadati</taxon>
        <taxon>Pseudomonadota</taxon>
        <taxon>Gammaproteobacteria</taxon>
        <taxon>Thiotrichales</taxon>
        <taxon>Thiotrichaceae</taxon>
        <taxon>Leucothrix</taxon>
    </lineage>
</organism>
<keyword evidence="6" id="KW-0653">Protein transport</keyword>
<dbReference type="InterPro" id="IPR024961">
    <property type="entry name" value="T2SS_GspC_N"/>
</dbReference>
<feature type="region of interest" description="Disordered" evidence="9">
    <location>
        <begin position="215"/>
        <end position="274"/>
    </location>
</feature>
<gene>
    <name evidence="13" type="ORF">DKW60_04410</name>
</gene>
<keyword evidence="4" id="KW-0997">Cell inner membrane</keyword>
<evidence type="ECO:0000256" key="5">
    <source>
        <dbReference type="ARBA" id="ARBA00022692"/>
    </source>
</evidence>
<dbReference type="GO" id="GO:0005886">
    <property type="term" value="C:plasma membrane"/>
    <property type="evidence" value="ECO:0007669"/>
    <property type="project" value="UniProtKB-SubCell"/>
</dbReference>
<feature type="compositionally biased region" description="Polar residues" evidence="9">
    <location>
        <begin position="250"/>
        <end position="259"/>
    </location>
</feature>
<keyword evidence="8 10" id="KW-0472">Membrane</keyword>
<feature type="domain" description="Type II secretion system protein GspC N-terminal" evidence="11">
    <location>
        <begin position="158"/>
        <end position="211"/>
    </location>
</feature>
<evidence type="ECO:0000256" key="4">
    <source>
        <dbReference type="ARBA" id="ARBA00022519"/>
    </source>
</evidence>
<keyword evidence="3" id="KW-1003">Cell membrane</keyword>
<evidence type="ECO:0000259" key="12">
    <source>
        <dbReference type="Pfam" id="PF13180"/>
    </source>
</evidence>
<evidence type="ECO:0000313" key="13">
    <source>
        <dbReference type="EMBL" id="PWQ99915.1"/>
    </source>
</evidence>
<accession>A0A317CMQ2</accession>
<dbReference type="AlphaFoldDB" id="A0A317CMQ2"/>
<evidence type="ECO:0000256" key="7">
    <source>
        <dbReference type="ARBA" id="ARBA00022989"/>
    </source>
</evidence>
<feature type="domain" description="PDZ" evidence="12">
    <location>
        <begin position="321"/>
        <end position="370"/>
    </location>
</feature>
<reference evidence="13 14" key="1">
    <citation type="submission" date="2018-05" db="EMBL/GenBank/DDBJ databases">
        <title>Leucothrix arctica sp. nov., isolated from Arctic seawater.</title>
        <authorList>
            <person name="Choi A."/>
            <person name="Baek K."/>
        </authorList>
    </citation>
    <scope>NUCLEOTIDE SEQUENCE [LARGE SCALE GENOMIC DNA]</scope>
    <source>
        <strain evidence="13 14">JCM 18388</strain>
    </source>
</reference>
<dbReference type="InterPro" id="IPR001478">
    <property type="entry name" value="PDZ"/>
</dbReference>
<evidence type="ECO:0000256" key="9">
    <source>
        <dbReference type="SAM" id="MobiDB-lite"/>
    </source>
</evidence>
<keyword evidence="2" id="KW-0813">Transport</keyword>
<keyword evidence="7 10" id="KW-1133">Transmembrane helix</keyword>
<sequence>MRVSDKPLLQRVPGIMMPLLVMAFSASLAKLVWIVFAPPEEVSAAPVIGNPVQITTTQSPNLGRIIADNHLFGEVKRLPRLAQATPPKAAPRPVEPPKPVVPPLSLNLHGLWAQKQSEGRTEDSYKSTPIDQTKNVVTQIASDLDSLFSTETEVIKPSPKKSKAYAIMSHSGGDQRMYSEGESIAEDVKIVEIFTDKVVVENRGVTQEIFLADGKSMASADSPSARLPATARQQPRPQTMPKAVSASIAAGQQQGTPSGMSDPRRGGENLGQRDLRKLREDVINDASILSQYSAPEPLLMDGTVKGFRLHLSNRLRLLYQVGFRPGDVVTELNGVRLNDPATVQQALYNFIGSDQMSISVMRGQNEETFRYNFDG</sequence>
<feature type="compositionally biased region" description="Basic and acidic residues" evidence="9">
    <location>
        <begin position="262"/>
        <end position="274"/>
    </location>
</feature>
<dbReference type="SUPFAM" id="SSF50156">
    <property type="entry name" value="PDZ domain-like"/>
    <property type="match status" value="1"/>
</dbReference>
<keyword evidence="5 10" id="KW-0812">Transmembrane</keyword>
<feature type="transmembrane region" description="Helical" evidence="10">
    <location>
        <begin position="12"/>
        <end position="36"/>
    </location>
</feature>
<dbReference type="Gene3D" id="2.30.42.10">
    <property type="match status" value="1"/>
</dbReference>
<evidence type="ECO:0000256" key="8">
    <source>
        <dbReference type="ARBA" id="ARBA00023136"/>
    </source>
</evidence>
<comment type="subcellular location">
    <subcellularLocation>
        <location evidence="1">Cell inner membrane</location>
    </subcellularLocation>
</comment>